<evidence type="ECO:0000256" key="1">
    <source>
        <dbReference type="SAM" id="MobiDB-lite"/>
    </source>
</evidence>
<dbReference type="OrthoDB" id="444432at2759"/>
<sequence length="260" mass="29276">MAAEDYCYDPVIATKVINTSHILDFTFPPESGKKFPDVIHLVGGIIPTPEKDKDVLYAHGYIPECVASRIPSHSGGGLPVTITASKAFSYYCGYTPFAHGFTFKSAVINGTATLLPYDGTSHCKEEVTEEDIKKNEKVYALYNIVEGMLPGEWENTRHPFKNEEVARVYVVRVDIDTKESHTHKRQDVFGYEADWETGTGKEYWEGAIPMWETYGSMIPGKTDKNLPCHLLRLFEQRNKDNKAEAEVEAKRPFVSSKTKV</sequence>
<dbReference type="InterPro" id="IPR012349">
    <property type="entry name" value="Split_barrel_FMN-bd"/>
</dbReference>
<feature type="compositionally biased region" description="Basic and acidic residues" evidence="1">
    <location>
        <begin position="241"/>
        <end position="251"/>
    </location>
</feature>
<dbReference type="VEuPathDB" id="FungiDB:EYZ11_004447"/>
<dbReference type="PANTHER" id="PTHR34071:SF2">
    <property type="entry name" value="FLAVIN-NUCLEOTIDE-BINDING PROTEIN"/>
    <property type="match status" value="1"/>
</dbReference>
<reference evidence="2 3" key="1">
    <citation type="submission" date="2019-08" db="EMBL/GenBank/DDBJ databases">
        <title>The genome sequence of a newly discovered highly antifungal drug resistant Aspergillus species, Aspergillus tanneri NIH 1004.</title>
        <authorList>
            <person name="Mounaud S."/>
            <person name="Singh I."/>
            <person name="Joardar V."/>
            <person name="Pakala S."/>
            <person name="Pakala S."/>
            <person name="Venepally P."/>
            <person name="Chung J.K."/>
            <person name="Losada L."/>
            <person name="Nierman W.C."/>
        </authorList>
    </citation>
    <scope>NUCLEOTIDE SEQUENCE [LARGE SCALE GENOMIC DNA]</scope>
    <source>
        <strain evidence="2 3">NIH1004</strain>
    </source>
</reference>
<dbReference type="RefSeq" id="XP_033429584.1">
    <property type="nucleotide sequence ID" value="XM_033567589.1"/>
</dbReference>
<dbReference type="Proteomes" id="UP000324241">
    <property type="component" value="Unassembled WGS sequence"/>
</dbReference>
<dbReference type="EMBL" id="QUQM01000001">
    <property type="protein sequence ID" value="KAA8650223.1"/>
    <property type="molecule type" value="Genomic_DNA"/>
</dbReference>
<proteinExistence type="predicted"/>
<protein>
    <submittedName>
        <fullName evidence="2">Uncharacterized protein</fullName>
    </submittedName>
</protein>
<accession>A0A5M9MZA8</accession>
<dbReference type="PANTHER" id="PTHR34071">
    <property type="entry name" value="5-NITROIMIDAZOLE ANTIBIOTICS RESISTANCE PROTEIN, NIMA-FAMILY-RELATED PROTEIN-RELATED"/>
    <property type="match status" value="1"/>
</dbReference>
<evidence type="ECO:0000313" key="2">
    <source>
        <dbReference type="EMBL" id="KAA8650223.1"/>
    </source>
</evidence>
<comment type="caution">
    <text evidence="2">The sequence shown here is derived from an EMBL/GenBank/DDBJ whole genome shotgun (WGS) entry which is preliminary data.</text>
</comment>
<dbReference type="AlphaFoldDB" id="A0A5M9MZA8"/>
<dbReference type="GeneID" id="54325606"/>
<dbReference type="Gene3D" id="2.30.110.10">
    <property type="entry name" value="Electron Transport, Fmn-binding Protein, Chain A"/>
    <property type="match status" value="1"/>
</dbReference>
<evidence type="ECO:0000313" key="3">
    <source>
        <dbReference type="Proteomes" id="UP000324241"/>
    </source>
</evidence>
<feature type="region of interest" description="Disordered" evidence="1">
    <location>
        <begin position="241"/>
        <end position="260"/>
    </location>
</feature>
<organism evidence="2 3">
    <name type="scientific">Aspergillus tanneri</name>
    <dbReference type="NCBI Taxonomy" id="1220188"/>
    <lineage>
        <taxon>Eukaryota</taxon>
        <taxon>Fungi</taxon>
        <taxon>Dikarya</taxon>
        <taxon>Ascomycota</taxon>
        <taxon>Pezizomycotina</taxon>
        <taxon>Eurotiomycetes</taxon>
        <taxon>Eurotiomycetidae</taxon>
        <taxon>Eurotiales</taxon>
        <taxon>Aspergillaceae</taxon>
        <taxon>Aspergillus</taxon>
        <taxon>Aspergillus subgen. Circumdati</taxon>
    </lineage>
</organism>
<dbReference type="SUPFAM" id="SSF50475">
    <property type="entry name" value="FMN-binding split barrel"/>
    <property type="match status" value="1"/>
</dbReference>
<gene>
    <name evidence="2" type="ORF">ATNIH1004_002904</name>
</gene>
<name>A0A5M9MZA8_9EURO</name>